<name>A0AAV7LB31_PLEWA</name>
<proteinExistence type="predicted"/>
<dbReference type="EMBL" id="JANPWB010000015">
    <property type="protein sequence ID" value="KAJ1088831.1"/>
    <property type="molecule type" value="Genomic_DNA"/>
</dbReference>
<sequence length="109" mass="12894">MSPSACGRTRGEDLGDWLRLPERKTKQTKIILCTDVRRVDWERRDEFSSDVMCEVYSDIRPDSSDLQEGLAFQRKQQRIMETREDVSKNSAVCVRDSLFLNKKEHRERQ</sequence>
<protein>
    <submittedName>
        <fullName evidence="1">Uncharacterized protein</fullName>
    </submittedName>
</protein>
<accession>A0AAV7LB31</accession>
<evidence type="ECO:0000313" key="2">
    <source>
        <dbReference type="Proteomes" id="UP001066276"/>
    </source>
</evidence>
<evidence type="ECO:0000313" key="1">
    <source>
        <dbReference type="EMBL" id="KAJ1088831.1"/>
    </source>
</evidence>
<organism evidence="1 2">
    <name type="scientific">Pleurodeles waltl</name>
    <name type="common">Iberian ribbed newt</name>
    <dbReference type="NCBI Taxonomy" id="8319"/>
    <lineage>
        <taxon>Eukaryota</taxon>
        <taxon>Metazoa</taxon>
        <taxon>Chordata</taxon>
        <taxon>Craniata</taxon>
        <taxon>Vertebrata</taxon>
        <taxon>Euteleostomi</taxon>
        <taxon>Amphibia</taxon>
        <taxon>Batrachia</taxon>
        <taxon>Caudata</taxon>
        <taxon>Salamandroidea</taxon>
        <taxon>Salamandridae</taxon>
        <taxon>Pleurodelinae</taxon>
        <taxon>Pleurodeles</taxon>
    </lineage>
</organism>
<dbReference type="AlphaFoldDB" id="A0AAV7LB31"/>
<dbReference type="Proteomes" id="UP001066276">
    <property type="component" value="Chromosome 11"/>
</dbReference>
<keyword evidence="2" id="KW-1185">Reference proteome</keyword>
<reference evidence="1" key="1">
    <citation type="journal article" date="2022" name="bioRxiv">
        <title>Sequencing and chromosome-scale assembly of the giantPleurodeles waltlgenome.</title>
        <authorList>
            <person name="Brown T."/>
            <person name="Elewa A."/>
            <person name="Iarovenko S."/>
            <person name="Subramanian E."/>
            <person name="Araus A.J."/>
            <person name="Petzold A."/>
            <person name="Susuki M."/>
            <person name="Suzuki K.-i.T."/>
            <person name="Hayashi T."/>
            <person name="Toyoda A."/>
            <person name="Oliveira C."/>
            <person name="Osipova E."/>
            <person name="Leigh N.D."/>
            <person name="Simon A."/>
            <person name="Yun M.H."/>
        </authorList>
    </citation>
    <scope>NUCLEOTIDE SEQUENCE</scope>
    <source>
        <strain evidence="1">20211129_DDA</strain>
        <tissue evidence="1">Liver</tissue>
    </source>
</reference>
<gene>
    <name evidence="1" type="ORF">NDU88_001986</name>
</gene>
<comment type="caution">
    <text evidence="1">The sequence shown here is derived from an EMBL/GenBank/DDBJ whole genome shotgun (WGS) entry which is preliminary data.</text>
</comment>